<evidence type="ECO:0000313" key="7">
    <source>
        <dbReference type="EMBL" id="CEP26780.1"/>
    </source>
</evidence>
<evidence type="ECO:0000256" key="1">
    <source>
        <dbReference type="ARBA" id="ARBA00022630"/>
    </source>
</evidence>
<dbReference type="FunFam" id="3.90.700.10:FF:000006">
    <property type="entry name" value="Succinate dehydrogenase flavoprotein subunit"/>
    <property type="match status" value="1"/>
</dbReference>
<feature type="domain" description="FAD-dependent oxidoreductase 2 FAD-binding" evidence="5">
    <location>
        <begin position="93"/>
        <end position="498"/>
    </location>
</feature>
<keyword evidence="2" id="KW-0560">Oxidoreductase</keyword>
<dbReference type="Gene3D" id="3.90.700.10">
    <property type="entry name" value="Succinate dehydrogenase/fumarate reductase flavoprotein, catalytic domain"/>
    <property type="match status" value="1"/>
</dbReference>
<dbReference type="InterPro" id="IPR030664">
    <property type="entry name" value="SdhA/FrdA/AprA"/>
</dbReference>
<dbReference type="InterPro" id="IPR027477">
    <property type="entry name" value="Succ_DH/fumarate_Rdtase_cat_sf"/>
</dbReference>
<dbReference type="NCBIfam" id="NF005749">
    <property type="entry name" value="PRK07573.1"/>
    <property type="match status" value="1"/>
</dbReference>
<dbReference type="GO" id="GO:0050660">
    <property type="term" value="F:flavin adenine dinucleotide binding"/>
    <property type="evidence" value="ECO:0007669"/>
    <property type="project" value="TreeGrafter"/>
</dbReference>
<dbReference type="PANTHER" id="PTHR11632:SF53">
    <property type="entry name" value="SUCCINATE DEHYDROGENASE FLAVOPROTEIN SUBUNIT"/>
    <property type="match status" value="1"/>
</dbReference>
<dbReference type="GO" id="GO:0009055">
    <property type="term" value="F:electron transfer activity"/>
    <property type="evidence" value="ECO:0007669"/>
    <property type="project" value="TreeGrafter"/>
</dbReference>
<name>A0A0B7NSF1_PROFF</name>
<feature type="region of interest" description="Disordered" evidence="4">
    <location>
        <begin position="13"/>
        <end position="35"/>
    </location>
</feature>
<dbReference type="InterPro" id="IPR037099">
    <property type="entry name" value="Fum_R/Succ_DH_flav-like_C_sf"/>
</dbReference>
<dbReference type="PANTHER" id="PTHR11632">
    <property type="entry name" value="SUCCINATE DEHYDROGENASE 2 FLAVOPROTEIN SUBUNIT"/>
    <property type="match status" value="1"/>
</dbReference>
<keyword evidence="1" id="KW-0285">Flavoprotein</keyword>
<feature type="active site" description="Proton acceptor" evidence="3">
    <location>
        <position position="387"/>
    </location>
</feature>
<dbReference type="SUPFAM" id="SSF46977">
    <property type="entry name" value="Succinate dehydrogenase/fumarate reductase flavoprotein C-terminal domain"/>
    <property type="match status" value="1"/>
</dbReference>
<feature type="domain" description="Fumarate reductase/succinate dehydrogenase flavoprotein-like C-terminal" evidence="6">
    <location>
        <begin position="560"/>
        <end position="693"/>
    </location>
</feature>
<dbReference type="InterPro" id="IPR003953">
    <property type="entry name" value="FAD-dep_OxRdtase_2_FAD-bd"/>
</dbReference>
<dbReference type="SUPFAM" id="SSF56425">
    <property type="entry name" value="Succinate dehydrogenase/fumarate reductase flavoprotein, catalytic domain"/>
    <property type="match status" value="1"/>
</dbReference>
<dbReference type="Pfam" id="PF00890">
    <property type="entry name" value="FAD_binding_2"/>
    <property type="match status" value="1"/>
</dbReference>
<dbReference type="InterPro" id="IPR011280">
    <property type="entry name" value="Succ_DH/Fum_Rdt_flav_su"/>
</dbReference>
<evidence type="ECO:0000259" key="6">
    <source>
        <dbReference type="Pfam" id="PF02910"/>
    </source>
</evidence>
<accession>A0A0B7NSF1</accession>
<organism evidence="7">
    <name type="scientific">Propionibacterium freudenreichii subsp. freudenreichii</name>
    <dbReference type="NCBI Taxonomy" id="66712"/>
    <lineage>
        <taxon>Bacteria</taxon>
        <taxon>Bacillati</taxon>
        <taxon>Actinomycetota</taxon>
        <taxon>Actinomycetes</taxon>
        <taxon>Propionibacteriales</taxon>
        <taxon>Propionibacteriaceae</taxon>
        <taxon>Propionibacterium</taxon>
    </lineage>
</organism>
<dbReference type="EMBL" id="LM676425">
    <property type="protein sequence ID" value="CEP26780.1"/>
    <property type="molecule type" value="Genomic_DNA"/>
</dbReference>
<dbReference type="AlphaFoldDB" id="A0A0B7NSF1"/>
<dbReference type="GO" id="GO:0000104">
    <property type="term" value="F:succinate dehydrogenase activity"/>
    <property type="evidence" value="ECO:0007669"/>
    <property type="project" value="TreeGrafter"/>
</dbReference>
<dbReference type="Gene3D" id="1.20.58.100">
    <property type="entry name" value="Fumarate reductase/succinate dehydrogenase flavoprotein-like, C-terminal domain"/>
    <property type="match status" value="1"/>
</dbReference>
<dbReference type="Pfam" id="PF02910">
    <property type="entry name" value="Succ_DH_flav_C"/>
    <property type="match status" value="1"/>
</dbReference>
<evidence type="ECO:0000259" key="5">
    <source>
        <dbReference type="Pfam" id="PF00890"/>
    </source>
</evidence>
<dbReference type="SUPFAM" id="SSF51905">
    <property type="entry name" value="FAD/NAD(P)-binding domain"/>
    <property type="match status" value="1"/>
</dbReference>
<feature type="compositionally biased region" description="Low complexity" evidence="4">
    <location>
        <begin position="13"/>
        <end position="27"/>
    </location>
</feature>
<proteinExistence type="predicted"/>
<gene>
    <name evidence="7" type="primary">sdhA</name>
    <name evidence="7" type="ORF">PFCIRM138_09880</name>
</gene>
<evidence type="ECO:0000256" key="2">
    <source>
        <dbReference type="ARBA" id="ARBA00023002"/>
    </source>
</evidence>
<reference evidence="7" key="1">
    <citation type="submission" date="2014-08" db="EMBL/GenBank/DDBJ databases">
        <authorList>
            <person name="Falentin Helene"/>
        </authorList>
    </citation>
    <scope>NUCLEOTIDE SEQUENCE</scope>
</reference>
<evidence type="ECO:0000256" key="4">
    <source>
        <dbReference type="SAM" id="MobiDB-lite"/>
    </source>
</evidence>
<dbReference type="GO" id="GO:0005886">
    <property type="term" value="C:plasma membrane"/>
    <property type="evidence" value="ECO:0007669"/>
    <property type="project" value="TreeGrafter"/>
</dbReference>
<dbReference type="InterPro" id="IPR036188">
    <property type="entry name" value="FAD/NAD-bd_sf"/>
</dbReference>
<dbReference type="InterPro" id="IPR015939">
    <property type="entry name" value="Fum_Rdtase/Succ_DH_flav-like_C"/>
</dbReference>
<dbReference type="GO" id="GO:0009061">
    <property type="term" value="P:anaerobic respiration"/>
    <property type="evidence" value="ECO:0007669"/>
    <property type="project" value="TreeGrafter"/>
</dbReference>
<evidence type="ECO:0000256" key="3">
    <source>
        <dbReference type="PIRSR" id="PIRSR630664-50"/>
    </source>
</evidence>
<dbReference type="NCBIfam" id="TIGR01811">
    <property type="entry name" value="sdhA_Bsu"/>
    <property type="match status" value="1"/>
</dbReference>
<dbReference type="Gene3D" id="3.50.50.60">
    <property type="entry name" value="FAD/NAD(P)-binding domain"/>
    <property type="match status" value="1"/>
</dbReference>
<protein>
    <submittedName>
        <fullName evidence="7">Succinate dehydrogenase, subunit A</fullName>
    </submittedName>
</protein>
<dbReference type="GO" id="GO:0033765">
    <property type="term" value="F:steroid dehydrogenase activity, acting on the CH-CH group of donors"/>
    <property type="evidence" value="ECO:0007669"/>
    <property type="project" value="UniProtKB-ARBA"/>
</dbReference>
<dbReference type="FunFam" id="1.20.58.100:FF:000003">
    <property type="entry name" value="Succinate dehydrogenase flavoprotein subunit"/>
    <property type="match status" value="1"/>
</dbReference>
<sequence>MNIIKNLFSGAAGKAASTPSAPKPARASAHRPASHLTGEAARDHLGPAQKAAGYEVGAEIDGHVPAGDVLHTWEHRQDDYRLVNPANRRKMKVIVVGSGLSGAGFAASFGQLGYDVDCFCFHDSPRRAHSVAAQGGINAARARKVDGDTLKRFVKDTVKGGDYRGREADVVRLGTESVRVIDHMYAIGAPFAREYGGQLATRSFGGVQVSRTYYTRGETGQQMEIACSQALQEQIDAGTVKMHNRTEMLDLIVKDGRAQGIVTRDLLTGEIKAWTAHVVVLCTGGYGSVYHWSTLAKNSNATATWRAHKQGAYFASPCFLQFHPTALPVSSHWQSKTTLMSESLRNDGRIWVPKKAGDDRPANDIPENERDYYLERKYPAFGNLTPRDVASRNARTQIDSGHGVGPLHNSVYLDFRDAIKRLGKETIAERYGNLFDMYLDATGENPYEVPMRIAPGAHFSMGGLWVDYDQMSNLPGLFVGGEASNNYHGANRLGANSLLSASVDGWFTLPLSVPNYLADYVGKPPLAVQDPAVKDALGRVQDRINAFLTSKGTHRPEWFHRKLGDILYAYCGVSRDEAGLTKGLAEVRALRKEYWNDVKVVGDDHRLNQELEKAGRVADFIELAEVMILDALDRRESAGAHFRTEYATPEGEAKRNDADWCAVSAWETRPDGVHVRHSEPLEFSLIDLQVRDYR</sequence>